<keyword evidence="2" id="KW-1185">Reference proteome</keyword>
<dbReference type="AlphaFoldDB" id="A0A835RVU3"/>
<dbReference type="Proteomes" id="UP000636800">
    <property type="component" value="Chromosome 1"/>
</dbReference>
<reference evidence="1 2" key="1">
    <citation type="journal article" date="2020" name="Nat. Food">
        <title>A phased Vanilla planifolia genome enables genetic improvement of flavour and production.</title>
        <authorList>
            <person name="Hasing T."/>
            <person name="Tang H."/>
            <person name="Brym M."/>
            <person name="Khazi F."/>
            <person name="Huang T."/>
            <person name="Chambers A.H."/>
        </authorList>
    </citation>
    <scope>NUCLEOTIDE SEQUENCE [LARGE SCALE GENOMIC DNA]</scope>
    <source>
        <tissue evidence="1">Leaf</tissue>
    </source>
</reference>
<name>A0A835RVU3_VANPL</name>
<evidence type="ECO:0000313" key="1">
    <source>
        <dbReference type="EMBL" id="KAG0497713.1"/>
    </source>
</evidence>
<comment type="caution">
    <text evidence="1">The sequence shown here is derived from an EMBL/GenBank/DDBJ whole genome shotgun (WGS) entry which is preliminary data.</text>
</comment>
<organism evidence="1 2">
    <name type="scientific">Vanilla planifolia</name>
    <name type="common">Vanilla</name>
    <dbReference type="NCBI Taxonomy" id="51239"/>
    <lineage>
        <taxon>Eukaryota</taxon>
        <taxon>Viridiplantae</taxon>
        <taxon>Streptophyta</taxon>
        <taxon>Embryophyta</taxon>
        <taxon>Tracheophyta</taxon>
        <taxon>Spermatophyta</taxon>
        <taxon>Magnoliopsida</taxon>
        <taxon>Liliopsida</taxon>
        <taxon>Asparagales</taxon>
        <taxon>Orchidaceae</taxon>
        <taxon>Vanilloideae</taxon>
        <taxon>Vanilleae</taxon>
        <taxon>Vanilla</taxon>
    </lineage>
</organism>
<dbReference type="EMBL" id="JADCNL010000001">
    <property type="protein sequence ID" value="KAG0497713.1"/>
    <property type="molecule type" value="Genomic_DNA"/>
</dbReference>
<gene>
    <name evidence="1" type="ORF">HPP92_002404</name>
</gene>
<protein>
    <submittedName>
        <fullName evidence="1">Uncharacterized protein</fullName>
    </submittedName>
</protein>
<proteinExistence type="predicted"/>
<evidence type="ECO:0000313" key="2">
    <source>
        <dbReference type="Proteomes" id="UP000636800"/>
    </source>
</evidence>
<sequence length="116" mass="12893">MAFPATAKWLFSSSAEAGRLRSRDKTLLSFLPLLTAPPSPPSEAGAAPHVAAECLAEENRPHIEQTWTFLACRSRLIGGRQRIHAYFSVRIPPRFLLLLRRRRAISSLVGPVAYRA</sequence>
<accession>A0A835RVU3</accession>